<dbReference type="InterPro" id="IPR010737">
    <property type="entry name" value="4-carb_acid_sugar_kinase_N"/>
</dbReference>
<protein>
    <submittedName>
        <fullName evidence="9">Four-carbon acid sugar kinase family protein</fullName>
    </submittedName>
</protein>
<keyword evidence="10" id="KW-1185">Reference proteome</keyword>
<keyword evidence="6" id="KW-0119">Carbohydrate metabolism</keyword>
<proteinExistence type="inferred from homology"/>
<keyword evidence="2" id="KW-0808">Transferase</keyword>
<evidence type="ECO:0000256" key="5">
    <source>
        <dbReference type="ARBA" id="ARBA00022840"/>
    </source>
</evidence>
<name>A0ABZ0LL37_9ACTN</name>
<evidence type="ECO:0000256" key="6">
    <source>
        <dbReference type="ARBA" id="ARBA00023277"/>
    </source>
</evidence>
<keyword evidence="5" id="KW-0067">ATP-binding</keyword>
<feature type="domain" description="Four-carbon acid sugar kinase nucleotide binding" evidence="8">
    <location>
        <begin position="240"/>
        <end position="381"/>
    </location>
</feature>
<evidence type="ECO:0000313" key="9">
    <source>
        <dbReference type="EMBL" id="WOX20209.1"/>
    </source>
</evidence>
<dbReference type="GO" id="GO:0016301">
    <property type="term" value="F:kinase activity"/>
    <property type="evidence" value="ECO:0007669"/>
    <property type="project" value="UniProtKB-KW"/>
</dbReference>
<dbReference type="Proteomes" id="UP001301731">
    <property type="component" value="Chromosome"/>
</dbReference>
<dbReference type="InterPro" id="IPR037051">
    <property type="entry name" value="4-carb_acid_sugar_kinase_N_sf"/>
</dbReference>
<dbReference type="Gene3D" id="3.40.50.10840">
    <property type="entry name" value="Putative sugar-binding, N-terminal domain"/>
    <property type="match status" value="1"/>
</dbReference>
<keyword evidence="4 9" id="KW-0418">Kinase</keyword>
<dbReference type="RefSeq" id="WP_318100551.1">
    <property type="nucleotide sequence ID" value="NZ_CP137573.1"/>
</dbReference>
<dbReference type="InterPro" id="IPR031475">
    <property type="entry name" value="NBD_C"/>
</dbReference>
<reference evidence="9 10" key="1">
    <citation type="submission" date="2023-10" db="EMBL/GenBank/DDBJ databases">
        <title>The genome sequence of Streptomyces sp. HUAS YS2.</title>
        <authorList>
            <person name="Mo P."/>
        </authorList>
    </citation>
    <scope>NUCLEOTIDE SEQUENCE [LARGE SCALE GENOMIC DNA]</scope>
    <source>
        <strain evidence="9 10">HUAS YS2</strain>
    </source>
</reference>
<gene>
    <name evidence="9" type="ORF">R2D22_01905</name>
</gene>
<evidence type="ECO:0000259" key="7">
    <source>
        <dbReference type="Pfam" id="PF07005"/>
    </source>
</evidence>
<organism evidence="9 10">
    <name type="scientific">Streptomyces solicathayae</name>
    <dbReference type="NCBI Taxonomy" id="3081768"/>
    <lineage>
        <taxon>Bacteria</taxon>
        <taxon>Bacillati</taxon>
        <taxon>Actinomycetota</taxon>
        <taxon>Actinomycetes</taxon>
        <taxon>Kitasatosporales</taxon>
        <taxon>Streptomycetaceae</taxon>
        <taxon>Streptomyces</taxon>
    </lineage>
</organism>
<dbReference type="Gene3D" id="3.40.980.20">
    <property type="entry name" value="Four-carbon acid sugar kinase, nucleotide binding domain"/>
    <property type="match status" value="1"/>
</dbReference>
<accession>A0ABZ0LL37</accession>
<evidence type="ECO:0000313" key="10">
    <source>
        <dbReference type="Proteomes" id="UP001301731"/>
    </source>
</evidence>
<dbReference type="InterPro" id="IPR042213">
    <property type="entry name" value="NBD_C_sf"/>
</dbReference>
<sequence>MAIAILADDLTSAGDGAAPFRRTGHDARILFATPAAPSASGAAAPGPDVTAIDLGTRILDEATAADRTRRAARACADATLLLKTVDSTLRGHVAAEIRAAREGSGRRAVVVAPAFPAEGRTTVGSVQYVRGVPVHESEFARDPVHPVTRSDLTAVLPGSVPVAPGEVAGRLPELIRHGGLFVCSAGTDADLDRIVAAVPRPDAVLWVGSPGLAAALARRCAGPGALGAAAAPPPPARRPLVVVGSANPATRRQLARLRAETDADGVTVTSTAAGTAASLRRLTAPVLTLSTPDTRVPAATARALAEIMAAAVRTLAAEGVVDALVVTGGETAATVLHALDGTGLDLVDEPEPGVARGTLLGGPAPLPVLVKAGGFGDDDTLVRLSRLTLGTVDAS</sequence>
<evidence type="ECO:0000256" key="4">
    <source>
        <dbReference type="ARBA" id="ARBA00022777"/>
    </source>
</evidence>
<feature type="domain" description="Four-carbon acid sugar kinase N-terminal" evidence="7">
    <location>
        <begin position="3"/>
        <end position="216"/>
    </location>
</feature>
<comment type="similarity">
    <text evidence="1">Belongs to the four-carbon acid sugar kinase family.</text>
</comment>
<evidence type="ECO:0000256" key="2">
    <source>
        <dbReference type="ARBA" id="ARBA00022679"/>
    </source>
</evidence>
<evidence type="ECO:0000256" key="1">
    <source>
        <dbReference type="ARBA" id="ARBA00005715"/>
    </source>
</evidence>
<dbReference type="Pfam" id="PF17042">
    <property type="entry name" value="NBD_C"/>
    <property type="match status" value="1"/>
</dbReference>
<keyword evidence="3" id="KW-0547">Nucleotide-binding</keyword>
<dbReference type="EMBL" id="CP137573">
    <property type="protein sequence ID" value="WOX20209.1"/>
    <property type="molecule type" value="Genomic_DNA"/>
</dbReference>
<dbReference type="Pfam" id="PF07005">
    <property type="entry name" value="SBD_N"/>
    <property type="match status" value="1"/>
</dbReference>
<evidence type="ECO:0000259" key="8">
    <source>
        <dbReference type="Pfam" id="PF17042"/>
    </source>
</evidence>
<dbReference type="SUPFAM" id="SSF142764">
    <property type="entry name" value="YgbK-like"/>
    <property type="match status" value="1"/>
</dbReference>
<evidence type="ECO:0000256" key="3">
    <source>
        <dbReference type="ARBA" id="ARBA00022741"/>
    </source>
</evidence>